<feature type="transmembrane region" description="Helical" evidence="1">
    <location>
        <begin position="20"/>
        <end position="40"/>
    </location>
</feature>
<dbReference type="PANTHER" id="PTHR34582">
    <property type="entry name" value="UPF0702 TRANSMEMBRANE PROTEIN YCAP"/>
    <property type="match status" value="1"/>
</dbReference>
<dbReference type="RefSeq" id="WP_284826826.1">
    <property type="nucleotide sequence ID" value="NZ_CP126969.1"/>
</dbReference>
<reference evidence="2 3" key="1">
    <citation type="submission" date="2023-05" db="EMBL/GenBank/DDBJ databases">
        <title>Corynebacterium suedekumii sp. nov. and Corynebacterium breve sp. nov. isolated from raw cow's milk.</title>
        <authorList>
            <person name="Baer M.K."/>
            <person name="Mehl L."/>
            <person name="Hellmuth R."/>
            <person name="Marke G."/>
            <person name="Lipski A."/>
        </authorList>
    </citation>
    <scope>NUCLEOTIDE SEQUENCE [LARGE SCALE GENOMIC DNA]</scope>
    <source>
        <strain evidence="2 3">R4</strain>
    </source>
</reference>
<gene>
    <name evidence="2" type="ORF">QP027_06090</name>
</gene>
<name>A0ABY8VL73_9CORY</name>
<protein>
    <submittedName>
        <fullName evidence="2">DUF421 domain-containing protein</fullName>
    </submittedName>
</protein>
<feature type="transmembrane region" description="Helical" evidence="1">
    <location>
        <begin position="77"/>
        <end position="97"/>
    </location>
</feature>
<proteinExistence type="predicted"/>
<keyword evidence="1" id="KW-0472">Membrane</keyword>
<dbReference type="Gene3D" id="3.30.240.20">
    <property type="entry name" value="bsu07140 like domains"/>
    <property type="match status" value="1"/>
</dbReference>
<dbReference type="PANTHER" id="PTHR34582:SF6">
    <property type="entry name" value="UPF0702 TRANSMEMBRANE PROTEIN YCAP"/>
    <property type="match status" value="1"/>
</dbReference>
<feature type="transmembrane region" description="Helical" evidence="1">
    <location>
        <begin position="52"/>
        <end position="71"/>
    </location>
</feature>
<keyword evidence="1" id="KW-0812">Transmembrane</keyword>
<keyword evidence="3" id="KW-1185">Reference proteome</keyword>
<dbReference type="EMBL" id="CP126969">
    <property type="protein sequence ID" value="WIM68944.1"/>
    <property type="molecule type" value="Genomic_DNA"/>
</dbReference>
<keyword evidence="1" id="KW-1133">Transmembrane helix</keyword>
<accession>A0ABY8VL73</accession>
<evidence type="ECO:0000313" key="2">
    <source>
        <dbReference type="EMBL" id="WIM68944.1"/>
    </source>
</evidence>
<dbReference type="Proteomes" id="UP001225598">
    <property type="component" value="Chromosome"/>
</dbReference>
<organism evidence="2 3">
    <name type="scientific">Corynebacterium breve</name>
    <dbReference type="NCBI Taxonomy" id="3049799"/>
    <lineage>
        <taxon>Bacteria</taxon>
        <taxon>Bacillati</taxon>
        <taxon>Actinomycetota</taxon>
        <taxon>Actinomycetes</taxon>
        <taxon>Mycobacteriales</taxon>
        <taxon>Corynebacteriaceae</taxon>
        <taxon>Corynebacterium</taxon>
    </lineage>
</organism>
<sequence>MSVEQTWWEMATEQWGIELARIPVVMVSALGIYLAFMLLVKAFGSRILTPMNATDTVVVIMFGAVAGRVIIGHPPSLAAGIVGLSTLMVLEAVFGTVRRNTHVYRLFDRAPILVLAHGEPIQELMDYAHVSDHDLQAVARSAGVGSTSDFAAIVLEPTGNFSTIRRGVQILPETFEDVKGAQKYLFSEAHE</sequence>
<evidence type="ECO:0000256" key="1">
    <source>
        <dbReference type="SAM" id="Phobius"/>
    </source>
</evidence>
<dbReference type="InterPro" id="IPR023090">
    <property type="entry name" value="UPF0702_alpha/beta_dom_sf"/>
</dbReference>
<evidence type="ECO:0000313" key="3">
    <source>
        <dbReference type="Proteomes" id="UP001225598"/>
    </source>
</evidence>